<accession>A0A2P2Q475</accession>
<organism evidence="1">
    <name type="scientific">Rhizophora mucronata</name>
    <name type="common">Asiatic mangrove</name>
    <dbReference type="NCBI Taxonomy" id="61149"/>
    <lineage>
        <taxon>Eukaryota</taxon>
        <taxon>Viridiplantae</taxon>
        <taxon>Streptophyta</taxon>
        <taxon>Embryophyta</taxon>
        <taxon>Tracheophyta</taxon>
        <taxon>Spermatophyta</taxon>
        <taxon>Magnoliopsida</taxon>
        <taxon>eudicotyledons</taxon>
        <taxon>Gunneridae</taxon>
        <taxon>Pentapetalae</taxon>
        <taxon>rosids</taxon>
        <taxon>fabids</taxon>
        <taxon>Malpighiales</taxon>
        <taxon>Rhizophoraceae</taxon>
        <taxon>Rhizophora</taxon>
    </lineage>
</organism>
<reference evidence="1" key="1">
    <citation type="submission" date="2018-02" db="EMBL/GenBank/DDBJ databases">
        <title>Rhizophora mucronata_Transcriptome.</title>
        <authorList>
            <person name="Meera S.P."/>
            <person name="Sreeshan A."/>
            <person name="Augustine A."/>
        </authorList>
    </citation>
    <scope>NUCLEOTIDE SEQUENCE</scope>
    <source>
        <tissue evidence="1">Leaf</tissue>
    </source>
</reference>
<dbReference type="AlphaFoldDB" id="A0A2P2Q475"/>
<name>A0A2P2Q475_RHIMU</name>
<sequence>MLGDEINQWLYTCFLTFGRSFTITGPQSKFVRDETQLIFRHQALLLVRV</sequence>
<proteinExistence type="predicted"/>
<dbReference type="EMBL" id="GGEC01081259">
    <property type="protein sequence ID" value="MBX61743.1"/>
    <property type="molecule type" value="Transcribed_RNA"/>
</dbReference>
<evidence type="ECO:0000313" key="1">
    <source>
        <dbReference type="EMBL" id="MBX61743.1"/>
    </source>
</evidence>
<protein>
    <submittedName>
        <fullName evidence="1">Uncharacterized protein</fullName>
    </submittedName>
</protein>